<dbReference type="PROSITE" id="PS50304">
    <property type="entry name" value="TUDOR"/>
    <property type="match status" value="1"/>
</dbReference>
<evidence type="ECO:0000313" key="6">
    <source>
        <dbReference type="Proteomes" id="UP000002279"/>
    </source>
</evidence>
<dbReference type="GO" id="GO:0071546">
    <property type="term" value="C:pi-body"/>
    <property type="evidence" value="ECO:0007669"/>
    <property type="project" value="Ensembl"/>
</dbReference>
<dbReference type="InterPro" id="IPR002999">
    <property type="entry name" value="Tudor"/>
</dbReference>
<dbReference type="GeneTree" id="ENSGT00940000159364"/>
<dbReference type="SUPFAM" id="SSF63748">
    <property type="entry name" value="Tudor/PWWP/MBT"/>
    <property type="match status" value="1"/>
</dbReference>
<dbReference type="InterPro" id="IPR047382">
    <property type="entry name" value="KH-I_TDRKH_rpt1"/>
</dbReference>
<dbReference type="CDD" id="cd22428">
    <property type="entry name" value="KH-I_TDRKH_rpt1"/>
    <property type="match status" value="1"/>
</dbReference>
<dbReference type="SMART" id="SM00322">
    <property type="entry name" value="KH"/>
    <property type="match status" value="2"/>
</dbReference>
<dbReference type="GO" id="GO:0034587">
    <property type="term" value="P:piRNA processing"/>
    <property type="evidence" value="ECO:0000318"/>
    <property type="project" value="GO_Central"/>
</dbReference>
<dbReference type="GO" id="GO:0009566">
    <property type="term" value="P:fertilization"/>
    <property type="evidence" value="ECO:0007669"/>
    <property type="project" value="Ensembl"/>
</dbReference>
<dbReference type="InterPro" id="IPR050621">
    <property type="entry name" value="Tudor_domain_containing"/>
</dbReference>
<feature type="region of interest" description="Disordered" evidence="2">
    <location>
        <begin position="214"/>
        <end position="274"/>
    </location>
</feature>
<keyword evidence="1" id="KW-0694">RNA-binding</keyword>
<dbReference type="GO" id="GO:0043186">
    <property type="term" value="C:P granule"/>
    <property type="evidence" value="ECO:0000318"/>
    <property type="project" value="GO_Central"/>
</dbReference>
<reference evidence="5" key="2">
    <citation type="submission" date="2025-08" db="UniProtKB">
        <authorList>
            <consortium name="Ensembl"/>
        </authorList>
    </citation>
    <scope>IDENTIFICATION</scope>
    <source>
        <strain evidence="5">Glennie</strain>
    </source>
</reference>
<dbReference type="InterPro" id="IPR035437">
    <property type="entry name" value="SNase_OB-fold_sf"/>
</dbReference>
<evidence type="ECO:0000256" key="2">
    <source>
        <dbReference type="SAM" id="MobiDB-lite"/>
    </source>
</evidence>
<dbReference type="InterPro" id="IPR036612">
    <property type="entry name" value="KH_dom_type_1_sf"/>
</dbReference>
<dbReference type="Gene3D" id="2.30.30.140">
    <property type="match status" value="1"/>
</dbReference>
<reference evidence="5" key="3">
    <citation type="submission" date="2025-09" db="UniProtKB">
        <authorList>
            <consortium name="Ensembl"/>
        </authorList>
    </citation>
    <scope>IDENTIFICATION</scope>
    <source>
        <strain evidence="5">Glennie</strain>
    </source>
</reference>
<feature type="compositionally biased region" description="Low complexity" evidence="2">
    <location>
        <begin position="596"/>
        <end position="605"/>
    </location>
</feature>
<evidence type="ECO:0000313" key="5">
    <source>
        <dbReference type="Ensembl" id="ENSOANP00000047031.1"/>
    </source>
</evidence>
<dbReference type="GO" id="GO:0005739">
    <property type="term" value="C:mitochondrion"/>
    <property type="evidence" value="ECO:0007669"/>
    <property type="project" value="Ensembl"/>
</dbReference>
<feature type="compositionally biased region" description="Pro residues" evidence="2">
    <location>
        <begin position="537"/>
        <end position="554"/>
    </location>
</feature>
<dbReference type="Ensembl" id="ENSOANT00000065199.1">
    <property type="protein sequence ID" value="ENSOANP00000047031.1"/>
    <property type="gene ID" value="ENSOANG00000001094.3"/>
</dbReference>
<dbReference type="AlphaFoldDB" id="A0A6I8P205"/>
<dbReference type="InterPro" id="IPR004088">
    <property type="entry name" value="KH_dom_type_1"/>
</dbReference>
<keyword evidence="3" id="KW-0472">Membrane</keyword>
<dbReference type="OMA" id="NMVQEMT"/>
<dbReference type="PANTHER" id="PTHR22948">
    <property type="entry name" value="TUDOR DOMAIN CONTAINING PROTEIN"/>
    <property type="match status" value="1"/>
</dbReference>
<dbReference type="FunCoup" id="A0A6I8P205">
    <property type="interactions" value="486"/>
</dbReference>
<dbReference type="Bgee" id="ENSOANG00000001094">
    <property type="expression patterns" value="Expressed in testis and 4 other cell types or tissues"/>
</dbReference>
<dbReference type="PROSITE" id="PS50084">
    <property type="entry name" value="KH_TYPE_1"/>
    <property type="match status" value="2"/>
</dbReference>
<dbReference type="FunFam" id="3.30.1370.10:FF:000056">
    <property type="entry name" value="Tudor and KH domain containing"/>
    <property type="match status" value="1"/>
</dbReference>
<protein>
    <submittedName>
        <fullName evidence="5">Tudor and KH domain containing</fullName>
    </submittedName>
</protein>
<dbReference type="GO" id="GO:0007140">
    <property type="term" value="P:male meiotic nuclear division"/>
    <property type="evidence" value="ECO:0007669"/>
    <property type="project" value="Ensembl"/>
</dbReference>
<dbReference type="Proteomes" id="UP000002279">
    <property type="component" value="Chromosome X5"/>
</dbReference>
<dbReference type="InParanoid" id="A0A6I8P205"/>
<feature type="transmembrane region" description="Helical" evidence="3">
    <location>
        <begin position="17"/>
        <end position="34"/>
    </location>
</feature>
<proteinExistence type="predicted"/>
<dbReference type="GO" id="GO:0071547">
    <property type="term" value="C:piP-body"/>
    <property type="evidence" value="ECO:0007669"/>
    <property type="project" value="Ensembl"/>
</dbReference>
<keyword evidence="3" id="KW-1133">Transmembrane helix</keyword>
<name>A0A6I8P205_ORNAN</name>
<evidence type="ECO:0000256" key="3">
    <source>
        <dbReference type="SAM" id="Phobius"/>
    </source>
</evidence>
<dbReference type="InterPro" id="IPR047381">
    <property type="entry name" value="KH-I_TDRKH_rpt2"/>
</dbReference>
<dbReference type="Pfam" id="PF00567">
    <property type="entry name" value="TUDOR"/>
    <property type="match status" value="1"/>
</dbReference>
<keyword evidence="3" id="KW-0812">Transmembrane</keyword>
<dbReference type="CDD" id="cd22429">
    <property type="entry name" value="KH-I_TDRKH_rpt2"/>
    <property type="match status" value="1"/>
</dbReference>
<organism evidence="5 6">
    <name type="scientific">Ornithorhynchus anatinus</name>
    <name type="common">Duckbill platypus</name>
    <dbReference type="NCBI Taxonomy" id="9258"/>
    <lineage>
        <taxon>Eukaryota</taxon>
        <taxon>Metazoa</taxon>
        <taxon>Chordata</taxon>
        <taxon>Craniata</taxon>
        <taxon>Vertebrata</taxon>
        <taxon>Euteleostomi</taxon>
        <taxon>Mammalia</taxon>
        <taxon>Monotremata</taxon>
        <taxon>Ornithorhynchidae</taxon>
        <taxon>Ornithorhynchus</taxon>
    </lineage>
</organism>
<dbReference type="Gene3D" id="3.30.1370.10">
    <property type="entry name" value="K Homology domain, type 1"/>
    <property type="match status" value="2"/>
</dbReference>
<dbReference type="GO" id="GO:0007283">
    <property type="term" value="P:spermatogenesis"/>
    <property type="evidence" value="ECO:0000318"/>
    <property type="project" value="GO_Central"/>
</dbReference>
<dbReference type="InterPro" id="IPR004087">
    <property type="entry name" value="KH_dom"/>
</dbReference>
<sequence length="605" mass="65659">MAAGRSWWQSLATGQKVALALGVPAGITVGYILYRRFRESREERVTFVGDDDMEVEVRVPQEALKLIIGRQGANIKKLRKETGARINVDMEGAGEERVLLISGFPVQVCKAEAAVHRLLREHAQVHEQISVPQRSIGKIIGRGGETIRSICKSSGARISCDREAEGALLLTRFINLSGSQKEVDTAKSLIREKVQEDEVLRHHIAHSAELRVQRKQPVGVRREAAGAGESVTPREPEDRWKAALRGGGGDEADPPVEGPPKPGPDKSPKFEVPSPDLSFPADELLEVYVSASENPGHFWIQILGPRSLRLDQLVADMTRHYRGSCPPDAAQPVCVGDIVAAPLPEDGPWYRARVLGPLDSGKMDLYFVDFGDNGESPVEDLRPLRSDFLSLPFQAIECSLAGVAPAGGQWEEAALDEFERLTHCADWKPLVARISSYVQAGTTTWPAVHLFDLNEGQNLDIGLELVRRGYAVKVPQEPEVPEPLAPEADASEESPGSGSWKTPAATPHSLSCHSLSGNRGGGPAGRRGGGGRRVVPWPFPPLPSHPAQKRPPPWTMTWRDGRDGRLPASGPTGARGNRGRGVGEEGWGGSRGVGRGPSNPRYLRN</sequence>
<evidence type="ECO:0000256" key="1">
    <source>
        <dbReference type="PROSITE-ProRule" id="PRU00117"/>
    </source>
</evidence>
<dbReference type="Gene3D" id="2.40.50.90">
    <property type="match status" value="1"/>
</dbReference>
<dbReference type="GO" id="GO:0030719">
    <property type="term" value="P:P granule organization"/>
    <property type="evidence" value="ECO:0000318"/>
    <property type="project" value="GO_Central"/>
</dbReference>
<feature type="compositionally biased region" description="Gly residues" evidence="2">
    <location>
        <begin position="518"/>
        <end position="532"/>
    </location>
</feature>
<dbReference type="CDD" id="cd20412">
    <property type="entry name" value="Tudor_TDRD2"/>
    <property type="match status" value="1"/>
</dbReference>
<keyword evidence="6" id="KW-1185">Reference proteome</keyword>
<accession>A0A6I8P205</accession>
<dbReference type="SMART" id="SM00333">
    <property type="entry name" value="TUDOR"/>
    <property type="match status" value="1"/>
</dbReference>
<feature type="domain" description="Tudor" evidence="4">
    <location>
        <begin position="332"/>
        <end position="391"/>
    </location>
</feature>
<feature type="region of interest" description="Disordered" evidence="2">
    <location>
        <begin position="477"/>
        <end position="605"/>
    </location>
</feature>
<gene>
    <name evidence="5" type="primary">TDRKH</name>
</gene>
<feature type="compositionally biased region" description="Gly residues" evidence="2">
    <location>
        <begin position="584"/>
        <end position="595"/>
    </location>
</feature>
<dbReference type="InterPro" id="IPR047380">
    <property type="entry name" value="TDRD2-like_tudor"/>
</dbReference>
<evidence type="ECO:0000259" key="4">
    <source>
        <dbReference type="PROSITE" id="PS50304"/>
    </source>
</evidence>
<dbReference type="PANTHER" id="PTHR22948:SF18">
    <property type="entry name" value="TUDOR AND KH DOMAIN-CONTAINING PROTEIN"/>
    <property type="match status" value="1"/>
</dbReference>
<dbReference type="Pfam" id="PF00013">
    <property type="entry name" value="KH_1"/>
    <property type="match status" value="2"/>
</dbReference>
<reference evidence="5 6" key="1">
    <citation type="journal article" date="2008" name="Nature">
        <title>Genome analysis of the platypus reveals unique signatures of evolution.</title>
        <authorList>
            <person name="Warren W.C."/>
            <person name="Hillier L.W."/>
            <person name="Marshall Graves J.A."/>
            <person name="Birney E."/>
            <person name="Ponting C.P."/>
            <person name="Grutzner F."/>
            <person name="Belov K."/>
            <person name="Miller W."/>
            <person name="Clarke L."/>
            <person name="Chinwalla A.T."/>
            <person name="Yang S.P."/>
            <person name="Heger A."/>
            <person name="Locke D.P."/>
            <person name="Miethke P."/>
            <person name="Waters P.D."/>
            <person name="Veyrunes F."/>
            <person name="Fulton L."/>
            <person name="Fulton B."/>
            <person name="Graves T."/>
            <person name="Wallis J."/>
            <person name="Puente X.S."/>
            <person name="Lopez-Otin C."/>
            <person name="Ordonez G.R."/>
            <person name="Eichler E.E."/>
            <person name="Chen L."/>
            <person name="Cheng Z."/>
            <person name="Deakin J.E."/>
            <person name="Alsop A."/>
            <person name="Thompson K."/>
            <person name="Kirby P."/>
            <person name="Papenfuss A.T."/>
            <person name="Wakefield M.J."/>
            <person name="Olender T."/>
            <person name="Lancet D."/>
            <person name="Huttley G.A."/>
            <person name="Smit A.F."/>
            <person name="Pask A."/>
            <person name="Temple-Smith P."/>
            <person name="Batzer M.A."/>
            <person name="Walker J.A."/>
            <person name="Konkel M.K."/>
            <person name="Harris R.S."/>
            <person name="Whittington C.M."/>
            <person name="Wong E.S."/>
            <person name="Gemmell N.J."/>
            <person name="Buschiazzo E."/>
            <person name="Vargas Jentzsch I.M."/>
            <person name="Merkel A."/>
            <person name="Schmitz J."/>
            <person name="Zemann A."/>
            <person name="Churakov G."/>
            <person name="Kriegs J.O."/>
            <person name="Brosius J."/>
            <person name="Murchison E.P."/>
            <person name="Sachidanandam R."/>
            <person name="Smith C."/>
            <person name="Hannon G.J."/>
            <person name="Tsend-Ayush E."/>
            <person name="McMillan D."/>
            <person name="Attenborough R."/>
            <person name="Rens W."/>
            <person name="Ferguson-Smith M."/>
            <person name="Lefevre C.M."/>
            <person name="Sharp J.A."/>
            <person name="Nicholas K.R."/>
            <person name="Ray D.A."/>
            <person name="Kube M."/>
            <person name="Reinhardt R."/>
            <person name="Pringle T.H."/>
            <person name="Taylor J."/>
            <person name="Jones R.C."/>
            <person name="Nixon B."/>
            <person name="Dacheux J.L."/>
            <person name="Niwa H."/>
            <person name="Sekita Y."/>
            <person name="Huang X."/>
            <person name="Stark A."/>
            <person name="Kheradpour P."/>
            <person name="Kellis M."/>
            <person name="Flicek P."/>
            <person name="Chen Y."/>
            <person name="Webber C."/>
            <person name="Hardison R."/>
            <person name="Nelson J."/>
            <person name="Hallsworth-Pepin K."/>
            <person name="Delehaunty K."/>
            <person name="Markovic C."/>
            <person name="Minx P."/>
            <person name="Feng Y."/>
            <person name="Kremitzki C."/>
            <person name="Mitreva M."/>
            <person name="Glasscock J."/>
            <person name="Wylie T."/>
            <person name="Wohldmann P."/>
            <person name="Thiru P."/>
            <person name="Nhan M.N."/>
            <person name="Pohl C.S."/>
            <person name="Smith S.M."/>
            <person name="Hou S."/>
            <person name="Nefedov M."/>
            <person name="de Jong P.J."/>
            <person name="Renfree M.B."/>
            <person name="Mardis E.R."/>
            <person name="Wilson R.K."/>
        </authorList>
    </citation>
    <scope>NUCLEOTIDE SEQUENCE [LARGE SCALE GENOMIC DNA]</scope>
    <source>
        <strain evidence="5 6">Glennie</strain>
    </source>
</reference>
<dbReference type="GO" id="GO:0003723">
    <property type="term" value="F:RNA binding"/>
    <property type="evidence" value="ECO:0007669"/>
    <property type="project" value="UniProtKB-UniRule"/>
</dbReference>
<dbReference type="SUPFAM" id="SSF54791">
    <property type="entry name" value="Eukaryotic type KH-domain (KH-domain type I)"/>
    <property type="match status" value="2"/>
</dbReference>
<feature type="compositionally biased region" description="Basic and acidic residues" evidence="2">
    <location>
        <begin position="232"/>
        <end position="241"/>
    </location>
</feature>